<evidence type="ECO:0000259" key="2">
    <source>
        <dbReference type="Pfam" id="PF07686"/>
    </source>
</evidence>
<feature type="region of interest" description="Disordered" evidence="1">
    <location>
        <begin position="15"/>
        <end position="39"/>
    </location>
</feature>
<protein>
    <submittedName>
        <fullName evidence="3">LV1 protein</fullName>
    </submittedName>
</protein>
<proteinExistence type="predicted"/>
<feature type="non-terminal residue" evidence="3">
    <location>
        <position position="62"/>
    </location>
</feature>
<reference evidence="3 4" key="1">
    <citation type="submission" date="2019-09" db="EMBL/GenBank/DDBJ databases">
        <title>Bird 10,000 Genomes (B10K) Project - Family phase.</title>
        <authorList>
            <person name="Zhang G."/>
        </authorList>
    </citation>
    <scope>NUCLEOTIDE SEQUENCE [LARGE SCALE GENOMIC DNA]</scope>
    <source>
        <strain evidence="3">B10K-DU-001-39</strain>
        <tissue evidence="3">Muscle</tissue>
    </source>
</reference>
<dbReference type="InterPro" id="IPR036179">
    <property type="entry name" value="Ig-like_dom_sf"/>
</dbReference>
<dbReference type="EMBL" id="VXAV01030857">
    <property type="protein sequence ID" value="NXL96121.1"/>
    <property type="molecule type" value="Genomic_DNA"/>
</dbReference>
<dbReference type="OrthoDB" id="8908372at2759"/>
<dbReference type="InterPro" id="IPR050150">
    <property type="entry name" value="IgV_Light_Chain"/>
</dbReference>
<keyword evidence="4" id="KW-1185">Reference proteome</keyword>
<dbReference type="Pfam" id="PF07686">
    <property type="entry name" value="V-set"/>
    <property type="match status" value="1"/>
</dbReference>
<dbReference type="PANTHER" id="PTHR23267">
    <property type="entry name" value="IMMUNOGLOBULIN LIGHT CHAIN"/>
    <property type="match status" value="1"/>
</dbReference>
<sequence length="62" mass="6433">YGWHQQTPGSALVTVTHSRSNRPSGIPSALSSSSSGTTGTITITGLQAEDEAVYYCGSWVSS</sequence>
<dbReference type="Gene3D" id="2.60.40.10">
    <property type="entry name" value="Immunoglobulins"/>
    <property type="match status" value="1"/>
</dbReference>
<evidence type="ECO:0000313" key="3">
    <source>
        <dbReference type="EMBL" id="NXL96121.1"/>
    </source>
</evidence>
<dbReference type="AlphaFoldDB" id="A0A7L0WWU5"/>
<comment type="caution">
    <text evidence="3">The sequence shown here is derived from an EMBL/GenBank/DDBJ whole genome shotgun (WGS) entry which is preliminary data.</text>
</comment>
<accession>A0A7L0WWU5</accession>
<gene>
    <name evidence="3" type="primary">Lv1_8</name>
    <name evidence="3" type="ORF">ALELAT_R10068</name>
</gene>
<name>A0A7L0WWU5_ALELA</name>
<dbReference type="SUPFAM" id="SSF48726">
    <property type="entry name" value="Immunoglobulin"/>
    <property type="match status" value="1"/>
</dbReference>
<evidence type="ECO:0000313" key="4">
    <source>
        <dbReference type="Proteomes" id="UP000562322"/>
    </source>
</evidence>
<dbReference type="InterPro" id="IPR013106">
    <property type="entry name" value="Ig_V-set"/>
</dbReference>
<organism evidence="3 4">
    <name type="scientific">Alectura lathami</name>
    <name type="common">Australian brush turkey</name>
    <dbReference type="NCBI Taxonomy" id="81907"/>
    <lineage>
        <taxon>Eukaryota</taxon>
        <taxon>Metazoa</taxon>
        <taxon>Chordata</taxon>
        <taxon>Craniata</taxon>
        <taxon>Vertebrata</taxon>
        <taxon>Euteleostomi</taxon>
        <taxon>Archelosauria</taxon>
        <taxon>Archosauria</taxon>
        <taxon>Dinosauria</taxon>
        <taxon>Saurischia</taxon>
        <taxon>Theropoda</taxon>
        <taxon>Coelurosauria</taxon>
        <taxon>Aves</taxon>
        <taxon>Neognathae</taxon>
        <taxon>Galloanserae</taxon>
        <taxon>Galliformes</taxon>
        <taxon>Megapodiidae</taxon>
        <taxon>Alectura</taxon>
    </lineage>
</organism>
<evidence type="ECO:0000256" key="1">
    <source>
        <dbReference type="SAM" id="MobiDB-lite"/>
    </source>
</evidence>
<dbReference type="InterPro" id="IPR013783">
    <property type="entry name" value="Ig-like_fold"/>
</dbReference>
<dbReference type="Proteomes" id="UP000562322">
    <property type="component" value="Unassembled WGS sequence"/>
</dbReference>
<feature type="non-terminal residue" evidence="3">
    <location>
        <position position="1"/>
    </location>
</feature>
<feature type="domain" description="Immunoglobulin V-set" evidence="2">
    <location>
        <begin position="2"/>
        <end position="58"/>
    </location>
</feature>